<accession>A0ABT5T7K3</accession>
<protein>
    <submittedName>
        <fullName evidence="4">SDR family NAD(P)-dependent oxidoreductase</fullName>
    </submittedName>
</protein>
<comment type="similarity">
    <text evidence="1">Belongs to the short-chain dehydrogenases/reductases (SDR) family.</text>
</comment>
<dbReference type="InterPro" id="IPR036291">
    <property type="entry name" value="NAD(P)-bd_dom_sf"/>
</dbReference>
<dbReference type="RefSeq" id="WP_274351721.1">
    <property type="nucleotide sequence ID" value="NZ_JAQZSM010000005.1"/>
</dbReference>
<gene>
    <name evidence="4" type="ORF">PUT78_07975</name>
</gene>
<dbReference type="SMART" id="SM00822">
    <property type="entry name" value="PKS_KR"/>
    <property type="match status" value="1"/>
</dbReference>
<dbReference type="SUPFAM" id="SSF51735">
    <property type="entry name" value="NAD(P)-binding Rossmann-fold domains"/>
    <property type="match status" value="1"/>
</dbReference>
<comment type="caution">
    <text evidence="4">The sequence shown here is derived from an EMBL/GenBank/DDBJ whole genome shotgun (WGS) entry which is preliminary data.</text>
</comment>
<dbReference type="PRINTS" id="PR00080">
    <property type="entry name" value="SDRFAMILY"/>
</dbReference>
<reference evidence="4" key="1">
    <citation type="submission" date="2023-02" db="EMBL/GenBank/DDBJ databases">
        <title>Description of Roseinatronobacter alkalisoli sp. nov., an alkaliphilic bacerium isolated from soda soil.</title>
        <authorList>
            <person name="Wei W."/>
        </authorList>
    </citation>
    <scope>NUCLEOTIDE SEQUENCE</scope>
    <source>
        <strain evidence="4">HJB301</strain>
    </source>
</reference>
<dbReference type="InterPro" id="IPR002347">
    <property type="entry name" value="SDR_fam"/>
</dbReference>
<dbReference type="Proteomes" id="UP001431784">
    <property type="component" value="Unassembled WGS sequence"/>
</dbReference>
<evidence type="ECO:0000313" key="4">
    <source>
        <dbReference type="EMBL" id="MDD7971034.1"/>
    </source>
</evidence>
<name>A0ABT5T7K3_9RHOB</name>
<dbReference type="Gene3D" id="3.40.50.720">
    <property type="entry name" value="NAD(P)-binding Rossmann-like Domain"/>
    <property type="match status" value="1"/>
</dbReference>
<dbReference type="PANTHER" id="PTHR43477">
    <property type="entry name" value="DIHYDROANTICAPSIN 7-DEHYDROGENASE"/>
    <property type="match status" value="1"/>
</dbReference>
<sequence length="225" mass="22986">MTKRALVTGTSSGIGHAIARDLLADGWHVTGLARRGPSFDSAAYSHVPVDLANADATQAAIAELPVPDALIHAAGLLRVGALADMDRADGARMWRLHVDCSAQLLQHFGPRMANGGRVVLLGSRVSTGAKEKALYAASKAALDGLARSVAAELAPQGVTVNIVAPAATDTPMLADPARASFSPALPPMGRLIDPTEVSGTVLFLLSPAAASMTGQRLVICAGASL</sequence>
<keyword evidence="5" id="KW-1185">Reference proteome</keyword>
<evidence type="ECO:0000313" key="5">
    <source>
        <dbReference type="Proteomes" id="UP001431784"/>
    </source>
</evidence>
<evidence type="ECO:0000256" key="1">
    <source>
        <dbReference type="ARBA" id="ARBA00006484"/>
    </source>
</evidence>
<dbReference type="InterPro" id="IPR057326">
    <property type="entry name" value="KR_dom"/>
</dbReference>
<dbReference type="PANTHER" id="PTHR43477:SF1">
    <property type="entry name" value="DIHYDROANTICAPSIN 7-DEHYDROGENASE"/>
    <property type="match status" value="1"/>
</dbReference>
<dbReference type="CDD" id="cd05233">
    <property type="entry name" value="SDR_c"/>
    <property type="match status" value="1"/>
</dbReference>
<keyword evidence="2" id="KW-0560">Oxidoreductase</keyword>
<evidence type="ECO:0000256" key="2">
    <source>
        <dbReference type="ARBA" id="ARBA00023002"/>
    </source>
</evidence>
<proteinExistence type="inferred from homology"/>
<dbReference type="Pfam" id="PF13561">
    <property type="entry name" value="adh_short_C2"/>
    <property type="match status" value="1"/>
</dbReference>
<dbReference type="EMBL" id="JAQZSM010000005">
    <property type="protein sequence ID" value="MDD7971034.1"/>
    <property type="molecule type" value="Genomic_DNA"/>
</dbReference>
<organism evidence="4 5">
    <name type="scientific">Roseinatronobacter alkalisoli</name>
    <dbReference type="NCBI Taxonomy" id="3028235"/>
    <lineage>
        <taxon>Bacteria</taxon>
        <taxon>Pseudomonadati</taxon>
        <taxon>Pseudomonadota</taxon>
        <taxon>Alphaproteobacteria</taxon>
        <taxon>Rhodobacterales</taxon>
        <taxon>Paracoccaceae</taxon>
        <taxon>Roseinatronobacter</taxon>
    </lineage>
</organism>
<dbReference type="PRINTS" id="PR00081">
    <property type="entry name" value="GDHRDH"/>
</dbReference>
<evidence type="ECO:0000259" key="3">
    <source>
        <dbReference type="SMART" id="SM00822"/>
    </source>
</evidence>
<dbReference type="InterPro" id="IPR051122">
    <property type="entry name" value="SDR_DHRS6-like"/>
</dbReference>
<feature type="domain" description="Ketoreductase" evidence="3">
    <location>
        <begin position="3"/>
        <end position="168"/>
    </location>
</feature>